<comment type="similarity">
    <text evidence="2 8">Belongs to the protease inhibitor I16 (SSI) family.</text>
</comment>
<feature type="signal peptide" evidence="9">
    <location>
        <begin position="1"/>
        <end position="18"/>
    </location>
</feature>
<evidence type="ECO:0000256" key="2">
    <source>
        <dbReference type="ARBA" id="ARBA00010472"/>
    </source>
</evidence>
<keyword evidence="9" id="KW-0732">Signal</keyword>
<dbReference type="EMBL" id="HE804045">
    <property type="protein sequence ID" value="CCH34740.1"/>
    <property type="molecule type" value="Genomic_DNA"/>
</dbReference>
<proteinExistence type="inferred from homology"/>
<comment type="subcellular location">
    <subcellularLocation>
        <location evidence="1">Secreted</location>
    </subcellularLocation>
</comment>
<protein>
    <submittedName>
        <fullName evidence="11">Putative secreted protein</fullName>
    </submittedName>
</protein>
<dbReference type="BioCyc" id="SESP1179773:BN6_RS36310-MONOMER"/>
<keyword evidence="12" id="KW-1185">Reference proteome</keyword>
<reference evidence="11 12" key="1">
    <citation type="journal article" date="2012" name="BMC Genomics">
        <title>Complete genome sequence of Saccharothrix espanaensis DSM 44229T and comparison to the other completely sequenced Pseudonocardiaceae.</title>
        <authorList>
            <person name="Strobel T."/>
            <person name="Al-Dilaimi A."/>
            <person name="Blom J."/>
            <person name="Gessner A."/>
            <person name="Kalinowski J."/>
            <person name="Luzhetska M."/>
            <person name="Puhler A."/>
            <person name="Szczepanowski R."/>
            <person name="Bechthold A."/>
            <person name="Ruckert C."/>
        </authorList>
    </citation>
    <scope>NUCLEOTIDE SEQUENCE [LARGE SCALE GENOMIC DNA]</scope>
    <source>
        <strain evidence="12">ATCC 51144 / DSM 44229 / JCM 9112 / NBRC 15066 / NRRL 15764</strain>
    </source>
</reference>
<evidence type="ECO:0000313" key="12">
    <source>
        <dbReference type="Proteomes" id="UP000006281"/>
    </source>
</evidence>
<evidence type="ECO:0000313" key="11">
    <source>
        <dbReference type="EMBL" id="CCH34740.1"/>
    </source>
</evidence>
<dbReference type="Proteomes" id="UP000006281">
    <property type="component" value="Chromosome"/>
</dbReference>
<feature type="chain" id="PRO_5003837130" evidence="9">
    <location>
        <begin position="19"/>
        <end position="117"/>
    </location>
</feature>
<dbReference type="KEGG" id="sesp:BN6_75150"/>
<dbReference type="InterPro" id="IPR023549">
    <property type="entry name" value="Subtilisin_inhibitor"/>
</dbReference>
<dbReference type="Pfam" id="PF00720">
    <property type="entry name" value="SSI"/>
    <property type="match status" value="1"/>
</dbReference>
<dbReference type="InterPro" id="IPR020054">
    <property type="entry name" value="Prot_inh_SSI_I16_CS"/>
</dbReference>
<keyword evidence="6 8" id="KW-0722">Serine protease inhibitor</keyword>
<gene>
    <name evidence="11" type="ordered locus">BN6_75150</name>
</gene>
<dbReference type="OrthoDB" id="4567948at2"/>
<organism evidence="11 12">
    <name type="scientific">Saccharothrix espanaensis (strain ATCC 51144 / DSM 44229 / JCM 9112 / NBRC 15066 / NRRL 15764)</name>
    <dbReference type="NCBI Taxonomy" id="1179773"/>
    <lineage>
        <taxon>Bacteria</taxon>
        <taxon>Bacillati</taxon>
        <taxon>Actinomycetota</taxon>
        <taxon>Actinomycetes</taxon>
        <taxon>Pseudonocardiales</taxon>
        <taxon>Pseudonocardiaceae</taxon>
        <taxon>Saccharothrix</taxon>
    </lineage>
</organism>
<evidence type="ECO:0000259" key="10">
    <source>
        <dbReference type="Pfam" id="PF00720"/>
    </source>
</evidence>
<dbReference type="GO" id="GO:0004867">
    <property type="term" value="F:serine-type endopeptidase inhibitor activity"/>
    <property type="evidence" value="ECO:0007669"/>
    <property type="project" value="UniProtKB-KW"/>
</dbReference>
<dbReference type="eggNOG" id="ENOG50333FU">
    <property type="taxonomic scope" value="Bacteria"/>
</dbReference>
<comment type="subunit">
    <text evidence="3">Homodimer.</text>
</comment>
<keyword evidence="7" id="KW-1015">Disulfide bond</keyword>
<evidence type="ECO:0000256" key="9">
    <source>
        <dbReference type="SAM" id="SignalP"/>
    </source>
</evidence>
<evidence type="ECO:0000256" key="3">
    <source>
        <dbReference type="ARBA" id="ARBA00011738"/>
    </source>
</evidence>
<dbReference type="InterPro" id="IPR036819">
    <property type="entry name" value="Subtilisin_inhibitor-like_sf"/>
</dbReference>
<dbReference type="Gene3D" id="3.30.350.10">
    <property type="entry name" value="Subtilisin inhibitor-like"/>
    <property type="match status" value="1"/>
</dbReference>
<dbReference type="PATRIC" id="fig|1179773.3.peg.7588"/>
<evidence type="ECO:0000256" key="6">
    <source>
        <dbReference type="ARBA" id="ARBA00022900"/>
    </source>
</evidence>
<keyword evidence="4" id="KW-0964">Secreted</keyword>
<keyword evidence="5 8" id="KW-0646">Protease inhibitor</keyword>
<dbReference type="HOGENOM" id="CLU_121949_0_1_11"/>
<evidence type="ECO:0000256" key="5">
    <source>
        <dbReference type="ARBA" id="ARBA00022690"/>
    </source>
</evidence>
<name>K0K3C2_SACES</name>
<dbReference type="AlphaFoldDB" id="K0K3C2"/>
<dbReference type="PROSITE" id="PS00999">
    <property type="entry name" value="SSI"/>
    <property type="match status" value="1"/>
</dbReference>
<dbReference type="InterPro" id="IPR000691">
    <property type="entry name" value="Prot_inh_I16_SSI"/>
</dbReference>
<dbReference type="PRINTS" id="PR00294">
    <property type="entry name" value="SSBTLNINHBTR"/>
</dbReference>
<dbReference type="RefSeq" id="WP_015104850.1">
    <property type="nucleotide sequence ID" value="NC_019673.1"/>
</dbReference>
<dbReference type="GO" id="GO:0005576">
    <property type="term" value="C:extracellular region"/>
    <property type="evidence" value="ECO:0007669"/>
    <property type="project" value="UniProtKB-SubCell"/>
</dbReference>
<dbReference type="STRING" id="1179773.BN6_75150"/>
<evidence type="ECO:0000256" key="7">
    <source>
        <dbReference type="ARBA" id="ARBA00023157"/>
    </source>
</evidence>
<accession>K0K3C2</accession>
<evidence type="ECO:0000256" key="8">
    <source>
        <dbReference type="RuleBase" id="RU003471"/>
    </source>
</evidence>
<feature type="domain" description="Subtilisin inhibitor" evidence="10">
    <location>
        <begin position="34"/>
        <end position="103"/>
    </location>
</feature>
<sequence length="117" mass="12037">MAPLPLLAAFAALVPAVAVPEANLVLSRTHDGTTTIHNLTCEPTGGSHPGATLACAALDPVAGQFADLSEDGVVCTLQYDPVTVVATGTWRGETREFTAEYGNPCHAKAATGPVFDF</sequence>
<dbReference type="SUPFAM" id="SSF55399">
    <property type="entry name" value="Subtilisin inhibitor"/>
    <property type="match status" value="1"/>
</dbReference>
<evidence type="ECO:0000256" key="4">
    <source>
        <dbReference type="ARBA" id="ARBA00022525"/>
    </source>
</evidence>
<evidence type="ECO:0000256" key="1">
    <source>
        <dbReference type="ARBA" id="ARBA00004613"/>
    </source>
</evidence>